<dbReference type="Proteomes" id="UP000663850">
    <property type="component" value="Unassembled WGS sequence"/>
</dbReference>
<gene>
    <name evidence="2" type="ORF">RDB_LOCUS36881</name>
</gene>
<keyword evidence="1" id="KW-0812">Transmembrane</keyword>
<evidence type="ECO:0000313" key="2">
    <source>
        <dbReference type="EMBL" id="CAE6447246.1"/>
    </source>
</evidence>
<organism evidence="2 3">
    <name type="scientific">Rhizoctonia solani</name>
    <dbReference type="NCBI Taxonomy" id="456999"/>
    <lineage>
        <taxon>Eukaryota</taxon>
        <taxon>Fungi</taxon>
        <taxon>Dikarya</taxon>
        <taxon>Basidiomycota</taxon>
        <taxon>Agaricomycotina</taxon>
        <taxon>Agaricomycetes</taxon>
        <taxon>Cantharellales</taxon>
        <taxon>Ceratobasidiaceae</taxon>
        <taxon>Rhizoctonia</taxon>
    </lineage>
</organism>
<name>A0A8H3B3X4_9AGAM</name>
<feature type="transmembrane region" description="Helical" evidence="1">
    <location>
        <begin position="93"/>
        <end position="115"/>
    </location>
</feature>
<feature type="transmembrane region" description="Helical" evidence="1">
    <location>
        <begin position="57"/>
        <end position="81"/>
    </location>
</feature>
<protein>
    <submittedName>
        <fullName evidence="2">Uncharacterized protein</fullName>
    </submittedName>
</protein>
<dbReference type="AlphaFoldDB" id="A0A8H3B3X4"/>
<feature type="transmembrane region" description="Helical" evidence="1">
    <location>
        <begin position="21"/>
        <end position="45"/>
    </location>
</feature>
<dbReference type="EMBL" id="CAJMWZ010002016">
    <property type="protein sequence ID" value="CAE6447246.1"/>
    <property type="molecule type" value="Genomic_DNA"/>
</dbReference>
<evidence type="ECO:0000256" key="1">
    <source>
        <dbReference type="SAM" id="Phobius"/>
    </source>
</evidence>
<sequence length="230" mass="25121">MPARPERKDRSCCCCIPIRAGVAILAWLYFLGGILPVVLAVMIFMKDTSELEIGVKALIVALGSLSAFLVITSAFGIIATIGQSPRFARIWSVMFQIWYYLQLALDIAIVALFFAKKLDSLIGQCTSLPPNARVSSSIYRDCERARNRLSLYYTLSGVVRNAIGYYFTRRVSSFTRHCAERASNTSLAAPTQMTALPNTAPNQANGLSAQAGYPVSYSTSVDSLEAAKKV</sequence>
<evidence type="ECO:0000313" key="3">
    <source>
        <dbReference type="Proteomes" id="UP000663850"/>
    </source>
</evidence>
<keyword evidence="1" id="KW-1133">Transmembrane helix</keyword>
<accession>A0A8H3B3X4</accession>
<reference evidence="2" key="1">
    <citation type="submission" date="2021-01" db="EMBL/GenBank/DDBJ databases">
        <authorList>
            <person name="Kaushik A."/>
        </authorList>
    </citation>
    <scope>NUCLEOTIDE SEQUENCE</scope>
    <source>
        <strain evidence="2">Type strain: AG8-Rh-89/</strain>
    </source>
</reference>
<comment type="caution">
    <text evidence="2">The sequence shown here is derived from an EMBL/GenBank/DDBJ whole genome shotgun (WGS) entry which is preliminary data.</text>
</comment>
<proteinExistence type="predicted"/>
<keyword evidence="1" id="KW-0472">Membrane</keyword>